<dbReference type="KEGG" id="pavi:110751384"/>
<keyword evidence="8" id="KW-1185">Reference proteome</keyword>
<evidence type="ECO:0000259" key="7">
    <source>
        <dbReference type="PROSITE" id="PS51471"/>
    </source>
</evidence>
<evidence type="ECO:0000256" key="5">
    <source>
        <dbReference type="ARBA" id="ARBA00023004"/>
    </source>
</evidence>
<dbReference type="Proteomes" id="UP000515124">
    <property type="component" value="Unplaced"/>
</dbReference>
<dbReference type="PANTHER" id="PTHR10209">
    <property type="entry name" value="OXIDOREDUCTASE, 2OG-FE II OXYGENASE FAMILY PROTEIN"/>
    <property type="match status" value="1"/>
</dbReference>
<evidence type="ECO:0000256" key="6">
    <source>
        <dbReference type="RuleBase" id="RU003682"/>
    </source>
</evidence>
<dbReference type="PROSITE" id="PS51471">
    <property type="entry name" value="FE2OG_OXY"/>
    <property type="match status" value="1"/>
</dbReference>
<dbReference type="InterPro" id="IPR027443">
    <property type="entry name" value="IPNS-like_sf"/>
</dbReference>
<evidence type="ECO:0000256" key="4">
    <source>
        <dbReference type="ARBA" id="ARBA00023002"/>
    </source>
</evidence>
<sequence length="381" mass="42891">MVATNTNEVQTNYDRQSELKAFDDTKEGVKGLVDAGITEVPRIFHQPPDEHFIDNTSDSGATQTQFSIPVLDLEGLALDSPTKRKEIVAKVGEASETWGFFQIANHGIPIGVLEEIKDGVRGFFEQDIEVKKELYTRDYFRPVIYNSNFDLYKAPATNWRDTFCCYMAPYTKKPEDLPEVCRDILIEYSKQIIRLGKLLFELLSEALGLTPSHLNDIDCSEGLVLLCHYYPACPQPELTLGTSKHADSDFLTVLLQDLQDHIGGLQVLHKNKWIDVPPVQGRPWVPGALVVNVGDLLQLISNERFNSVEHRVLANRVGPRVSVASFFTTGMLPLKKLYGPIKELLSEDNPPKYRETTVKDYNAHFNIKGLDGTSALNHFKL</sequence>
<proteinExistence type="inferred from homology"/>
<dbReference type="InterPro" id="IPR026992">
    <property type="entry name" value="DIOX_N"/>
</dbReference>
<dbReference type="RefSeq" id="XP_021807538.1">
    <property type="nucleotide sequence ID" value="XM_021951846.1"/>
</dbReference>
<accession>A0A6P5S0R8</accession>
<evidence type="ECO:0000313" key="9">
    <source>
        <dbReference type="RefSeq" id="XP_021807538.1"/>
    </source>
</evidence>
<comment type="similarity">
    <text evidence="2 6">Belongs to the iron/ascorbate-dependent oxidoreductase family.</text>
</comment>
<dbReference type="GO" id="GO:0046872">
    <property type="term" value="F:metal ion binding"/>
    <property type="evidence" value="ECO:0007669"/>
    <property type="project" value="UniProtKB-KW"/>
</dbReference>
<dbReference type="SUPFAM" id="SSF51197">
    <property type="entry name" value="Clavaminate synthase-like"/>
    <property type="match status" value="1"/>
</dbReference>
<dbReference type="Gene3D" id="2.60.120.330">
    <property type="entry name" value="B-lactam Antibiotic, Isopenicillin N Synthase, Chain"/>
    <property type="match status" value="1"/>
</dbReference>
<dbReference type="Pfam" id="PF14226">
    <property type="entry name" value="DIOX_N"/>
    <property type="match status" value="1"/>
</dbReference>
<keyword evidence="3 6" id="KW-0479">Metal-binding</keyword>
<evidence type="ECO:0000256" key="3">
    <source>
        <dbReference type="ARBA" id="ARBA00022723"/>
    </source>
</evidence>
<keyword evidence="4 6" id="KW-0560">Oxidoreductase</keyword>
<dbReference type="Pfam" id="PF03171">
    <property type="entry name" value="2OG-FeII_Oxy"/>
    <property type="match status" value="1"/>
</dbReference>
<dbReference type="AlphaFoldDB" id="A0A6P5S0R8"/>
<dbReference type="GO" id="GO:0051213">
    <property type="term" value="F:dioxygenase activity"/>
    <property type="evidence" value="ECO:0007669"/>
    <property type="project" value="UniProtKB-ARBA"/>
</dbReference>
<organism evidence="8 9">
    <name type="scientific">Prunus avium</name>
    <name type="common">Cherry</name>
    <name type="synonym">Cerasus avium</name>
    <dbReference type="NCBI Taxonomy" id="42229"/>
    <lineage>
        <taxon>Eukaryota</taxon>
        <taxon>Viridiplantae</taxon>
        <taxon>Streptophyta</taxon>
        <taxon>Embryophyta</taxon>
        <taxon>Tracheophyta</taxon>
        <taxon>Spermatophyta</taxon>
        <taxon>Magnoliopsida</taxon>
        <taxon>eudicotyledons</taxon>
        <taxon>Gunneridae</taxon>
        <taxon>Pentapetalae</taxon>
        <taxon>rosids</taxon>
        <taxon>fabids</taxon>
        <taxon>Rosales</taxon>
        <taxon>Rosaceae</taxon>
        <taxon>Amygdaloideae</taxon>
        <taxon>Amygdaleae</taxon>
        <taxon>Prunus</taxon>
    </lineage>
</organism>
<comment type="cofactor">
    <cofactor evidence="1">
        <name>Fe cation</name>
        <dbReference type="ChEBI" id="CHEBI:24875"/>
    </cofactor>
</comment>
<reference evidence="9" key="1">
    <citation type="submission" date="2025-08" db="UniProtKB">
        <authorList>
            <consortium name="RefSeq"/>
        </authorList>
    </citation>
    <scope>IDENTIFICATION</scope>
</reference>
<gene>
    <name evidence="9" type="primary">LOC110751384</name>
</gene>
<dbReference type="GeneID" id="110751384"/>
<dbReference type="FunFam" id="2.60.120.330:FF:000005">
    <property type="entry name" value="1-aminocyclopropane-1-carboxylate oxidase homolog 1"/>
    <property type="match status" value="1"/>
</dbReference>
<evidence type="ECO:0000313" key="8">
    <source>
        <dbReference type="Proteomes" id="UP000515124"/>
    </source>
</evidence>
<dbReference type="InterPro" id="IPR044861">
    <property type="entry name" value="IPNS-like_FE2OG_OXY"/>
</dbReference>
<protein>
    <submittedName>
        <fullName evidence="9">1-aminocyclopropane-1-carboxylate oxidase homolog 1-like isoform X1</fullName>
    </submittedName>
</protein>
<evidence type="ECO:0000256" key="1">
    <source>
        <dbReference type="ARBA" id="ARBA00001962"/>
    </source>
</evidence>
<dbReference type="InterPro" id="IPR005123">
    <property type="entry name" value="Oxoglu/Fe-dep_dioxygenase_dom"/>
</dbReference>
<keyword evidence="5 6" id="KW-0408">Iron</keyword>
<dbReference type="PANTHER" id="PTHR10209:SF791">
    <property type="entry name" value="1-AMINOCYCLOPROPANE-1-CARBOXYLATE OXIDASE HOMOLOG 1"/>
    <property type="match status" value="1"/>
</dbReference>
<evidence type="ECO:0000256" key="2">
    <source>
        <dbReference type="ARBA" id="ARBA00008056"/>
    </source>
</evidence>
<name>A0A6P5S0R8_PRUAV</name>
<feature type="domain" description="Fe2OG dioxygenase" evidence="7">
    <location>
        <begin position="221"/>
        <end position="330"/>
    </location>
</feature>